<keyword evidence="1" id="KW-0812">Transmembrane</keyword>
<evidence type="ECO:0000313" key="3">
    <source>
        <dbReference type="Proteomes" id="UP000584663"/>
    </source>
</evidence>
<feature type="transmembrane region" description="Helical" evidence="1">
    <location>
        <begin position="12"/>
        <end position="31"/>
    </location>
</feature>
<accession>A0ABR6KGR8</accession>
<keyword evidence="1" id="KW-0472">Membrane</keyword>
<organism evidence="2 3">
    <name type="scientific">Sphingomonas yabuuchiae</name>
    <dbReference type="NCBI Taxonomy" id="172044"/>
    <lineage>
        <taxon>Bacteria</taxon>
        <taxon>Pseudomonadati</taxon>
        <taxon>Pseudomonadota</taxon>
        <taxon>Alphaproteobacteria</taxon>
        <taxon>Sphingomonadales</taxon>
        <taxon>Sphingomonadaceae</taxon>
        <taxon>Sphingomonas</taxon>
    </lineage>
</organism>
<comment type="caution">
    <text evidence="2">The sequence shown here is derived from an EMBL/GenBank/DDBJ whole genome shotgun (WGS) entry which is preliminary data.</text>
</comment>
<keyword evidence="1" id="KW-1133">Transmembrane helix</keyword>
<reference evidence="2 3" key="1">
    <citation type="submission" date="2020-08" db="EMBL/GenBank/DDBJ databases">
        <title>Genomic Encyclopedia of Type Strains, Phase IV (KMG-IV): sequencing the most valuable type-strain genomes for metagenomic binning, comparative biology and taxonomic classification.</title>
        <authorList>
            <person name="Goeker M."/>
        </authorList>
    </citation>
    <scope>NUCLEOTIDE SEQUENCE [LARGE SCALE GENOMIC DNA]</scope>
    <source>
        <strain evidence="2 3">DSM 14562</strain>
    </source>
</reference>
<name>A0ABR6KGR8_9SPHN</name>
<dbReference type="EMBL" id="JACHNX010000039">
    <property type="protein sequence ID" value="MBB4611666.1"/>
    <property type="molecule type" value="Genomic_DNA"/>
</dbReference>
<protein>
    <recommendedName>
        <fullName evidence="4">Seryl-tRNA synthetase</fullName>
    </recommendedName>
</protein>
<sequence length="42" mass="4522">MRPGDVSRGFYVAFGATFGVTAAVGWVIVLIKVARALWRVIA</sequence>
<evidence type="ECO:0000313" key="2">
    <source>
        <dbReference type="EMBL" id="MBB4611666.1"/>
    </source>
</evidence>
<gene>
    <name evidence="2" type="ORF">GGQ89_003916</name>
</gene>
<evidence type="ECO:0000256" key="1">
    <source>
        <dbReference type="SAM" id="Phobius"/>
    </source>
</evidence>
<dbReference type="Proteomes" id="UP000584663">
    <property type="component" value="Unassembled WGS sequence"/>
</dbReference>
<proteinExistence type="predicted"/>
<keyword evidence="3" id="KW-1185">Reference proteome</keyword>
<evidence type="ECO:0008006" key="4">
    <source>
        <dbReference type="Google" id="ProtNLM"/>
    </source>
</evidence>